<dbReference type="Gene3D" id="3.40.190.10">
    <property type="entry name" value="Periplasmic binding protein-like II"/>
    <property type="match status" value="2"/>
</dbReference>
<dbReference type="RefSeq" id="WP_047944413.1">
    <property type="nucleotide sequence ID" value="NZ_CP053989.1"/>
</dbReference>
<dbReference type="SUPFAM" id="SSF53850">
    <property type="entry name" value="Periplasmic binding protein-like II"/>
    <property type="match status" value="1"/>
</dbReference>
<feature type="signal peptide" evidence="2">
    <location>
        <begin position="1"/>
        <end position="27"/>
    </location>
</feature>
<name>A0A0J1I7P1_NIACI</name>
<reference evidence="3 4" key="1">
    <citation type="submission" date="2015-05" db="EMBL/GenBank/DDBJ databases">
        <title>Whole genome sequence and identification of bacterial endophytes from Costus igneus.</title>
        <authorList>
            <person name="Lee Y.P."/>
            <person name="Gan H.M."/>
            <person name="Eng W."/>
            <person name="Wheatley M.S."/>
            <person name="Caraballo A."/>
            <person name="Polter S."/>
            <person name="Savka M.A."/>
            <person name="Hudson A.O."/>
        </authorList>
    </citation>
    <scope>NUCLEOTIDE SEQUENCE [LARGE SCALE GENOMIC DNA]</scope>
    <source>
        <strain evidence="3 4">RIT379</strain>
    </source>
</reference>
<feature type="chain" id="PRO_5030008438" evidence="2">
    <location>
        <begin position="28"/>
        <end position="342"/>
    </location>
</feature>
<keyword evidence="1 2" id="KW-0732">Signal</keyword>
<dbReference type="GO" id="GO:0030975">
    <property type="term" value="F:thiamine binding"/>
    <property type="evidence" value="ECO:0007669"/>
    <property type="project" value="TreeGrafter"/>
</dbReference>
<evidence type="ECO:0000256" key="1">
    <source>
        <dbReference type="ARBA" id="ARBA00022729"/>
    </source>
</evidence>
<dbReference type="GO" id="GO:0030288">
    <property type="term" value="C:outer membrane-bounded periplasmic space"/>
    <property type="evidence" value="ECO:0007669"/>
    <property type="project" value="TreeGrafter"/>
</dbReference>
<organism evidence="3 4">
    <name type="scientific">Niallia circulans</name>
    <name type="common">Bacillus circulans</name>
    <dbReference type="NCBI Taxonomy" id="1397"/>
    <lineage>
        <taxon>Bacteria</taxon>
        <taxon>Bacillati</taxon>
        <taxon>Bacillota</taxon>
        <taxon>Bacilli</taxon>
        <taxon>Bacillales</taxon>
        <taxon>Bacillaceae</taxon>
        <taxon>Niallia</taxon>
    </lineage>
</organism>
<accession>A0A0J1I7P1</accession>
<dbReference type="GeneID" id="56351414"/>
<proteinExistence type="predicted"/>
<dbReference type="EMBL" id="LDPH01000033">
    <property type="protein sequence ID" value="KLV22021.1"/>
    <property type="molecule type" value="Genomic_DNA"/>
</dbReference>
<dbReference type="InterPro" id="IPR006059">
    <property type="entry name" value="SBP"/>
</dbReference>
<evidence type="ECO:0000313" key="4">
    <source>
        <dbReference type="Proteomes" id="UP000036045"/>
    </source>
</evidence>
<dbReference type="PANTHER" id="PTHR30006">
    <property type="entry name" value="THIAMINE-BINDING PERIPLASMIC PROTEIN-RELATED"/>
    <property type="match status" value="1"/>
</dbReference>
<dbReference type="InterPro" id="IPR026045">
    <property type="entry name" value="Ferric-bd"/>
</dbReference>
<gene>
    <name evidence="3" type="ORF">ABW02_21920</name>
</gene>
<keyword evidence="4" id="KW-1185">Reference proteome</keyword>
<evidence type="ECO:0000313" key="3">
    <source>
        <dbReference type="EMBL" id="KLV22021.1"/>
    </source>
</evidence>
<dbReference type="GO" id="GO:0015888">
    <property type="term" value="P:thiamine transport"/>
    <property type="evidence" value="ECO:0007669"/>
    <property type="project" value="TreeGrafter"/>
</dbReference>
<dbReference type="PROSITE" id="PS51257">
    <property type="entry name" value="PROKAR_LIPOPROTEIN"/>
    <property type="match status" value="1"/>
</dbReference>
<dbReference type="PATRIC" id="fig|1397.4.peg.3506"/>
<dbReference type="PANTHER" id="PTHR30006:SF2">
    <property type="entry name" value="ABC TRANSPORTER SUBSTRATE-BINDING PROTEIN"/>
    <property type="match status" value="1"/>
</dbReference>
<comment type="caution">
    <text evidence="3">The sequence shown here is derived from an EMBL/GenBank/DDBJ whole genome shotgun (WGS) entry which is preliminary data.</text>
</comment>
<dbReference type="CDD" id="cd13546">
    <property type="entry name" value="PBP2_BitB"/>
    <property type="match status" value="1"/>
</dbReference>
<protein>
    <submittedName>
        <fullName evidence="3">Iron ABC transporter substrate-binding protein</fullName>
    </submittedName>
</protein>
<sequence length="342" mass="37781">MKRYWKMFILVVVGVLALTACSSEEKAGEGASDKLVIYTPNSEGLINATIPAFEEKYGIKVELIQAGTGELFKKLESEKDSPVADVMFGGTYTTYALHGELFEEYVSAENENVIEEYRNTNGYSTPFTLDGSVLVVNKDLTKGMDIKGYADLLNPELKGKISTADPVNSSSAFSQLTNILLAKGGYDSDDAWNYVEDLFTNIDGKINSSSSNVYKTVADGEMAVGLSYEDPTVKLLNDGANVEIIYPEEGTVFLPANSAVVKNAKNMDNAKKFLDFIISKDVQEVLAKSTTNRPVRDDVEIGENMKPLADIKTLTEDYEYVIKHKDEIVQHYNEIFVDIQSK</sequence>
<evidence type="ECO:0000256" key="2">
    <source>
        <dbReference type="SAM" id="SignalP"/>
    </source>
</evidence>
<dbReference type="PIRSF" id="PIRSF002825">
    <property type="entry name" value="CfbpA"/>
    <property type="match status" value="1"/>
</dbReference>
<dbReference type="Proteomes" id="UP000036045">
    <property type="component" value="Unassembled WGS sequence"/>
</dbReference>
<dbReference type="GO" id="GO:0030976">
    <property type="term" value="F:thiamine pyrophosphate binding"/>
    <property type="evidence" value="ECO:0007669"/>
    <property type="project" value="TreeGrafter"/>
</dbReference>
<dbReference type="OrthoDB" id="9791045at2"/>
<dbReference type="AlphaFoldDB" id="A0A0J1I7P1"/>
<dbReference type="Pfam" id="PF13416">
    <property type="entry name" value="SBP_bac_8"/>
    <property type="match status" value="1"/>
</dbReference>